<feature type="signal peptide" evidence="2">
    <location>
        <begin position="1"/>
        <end position="21"/>
    </location>
</feature>
<comment type="caution">
    <text evidence="4">The sequence shown here is derived from an EMBL/GenBank/DDBJ whole genome shotgun (WGS) entry which is preliminary data.</text>
</comment>
<dbReference type="PROSITE" id="PS50835">
    <property type="entry name" value="IG_LIKE"/>
    <property type="match status" value="1"/>
</dbReference>
<dbReference type="EMBL" id="JAWQEG010004911">
    <property type="protein sequence ID" value="KAK3859797.1"/>
    <property type="molecule type" value="Genomic_DNA"/>
</dbReference>
<feature type="region of interest" description="Disordered" evidence="1">
    <location>
        <begin position="26"/>
        <end position="70"/>
    </location>
</feature>
<evidence type="ECO:0000256" key="2">
    <source>
        <dbReference type="SAM" id="SignalP"/>
    </source>
</evidence>
<keyword evidence="5" id="KW-1185">Reference proteome</keyword>
<feature type="domain" description="Ig-like" evidence="3">
    <location>
        <begin position="11"/>
        <end position="33"/>
    </location>
</feature>
<dbReference type="AlphaFoldDB" id="A0AAE1EQW1"/>
<feature type="compositionally biased region" description="Pro residues" evidence="1">
    <location>
        <begin position="37"/>
        <end position="49"/>
    </location>
</feature>
<protein>
    <recommendedName>
        <fullName evidence="3">Ig-like domain-containing protein</fullName>
    </recommendedName>
</protein>
<gene>
    <name evidence="4" type="ORF">Pcinc_034112</name>
</gene>
<reference evidence="4" key="1">
    <citation type="submission" date="2023-10" db="EMBL/GenBank/DDBJ databases">
        <title>Genome assemblies of two species of porcelain crab, Petrolisthes cinctipes and Petrolisthes manimaculis (Anomura: Porcellanidae).</title>
        <authorList>
            <person name="Angst P."/>
        </authorList>
    </citation>
    <scope>NUCLEOTIDE SEQUENCE</scope>
    <source>
        <strain evidence="4">PB745_01</strain>
        <tissue evidence="4">Gill</tissue>
    </source>
</reference>
<evidence type="ECO:0000256" key="1">
    <source>
        <dbReference type="SAM" id="MobiDB-lite"/>
    </source>
</evidence>
<feature type="chain" id="PRO_5042258069" description="Ig-like domain-containing protein" evidence="2">
    <location>
        <begin position="22"/>
        <end position="81"/>
    </location>
</feature>
<evidence type="ECO:0000313" key="5">
    <source>
        <dbReference type="Proteomes" id="UP001286313"/>
    </source>
</evidence>
<proteinExistence type="predicted"/>
<dbReference type="Proteomes" id="UP001286313">
    <property type="component" value="Unassembled WGS sequence"/>
</dbReference>
<evidence type="ECO:0000259" key="3">
    <source>
        <dbReference type="PROSITE" id="PS50835"/>
    </source>
</evidence>
<dbReference type="InterPro" id="IPR036179">
    <property type="entry name" value="Ig-like_dom_sf"/>
</dbReference>
<keyword evidence="2" id="KW-0732">Signal</keyword>
<organism evidence="4 5">
    <name type="scientific">Petrolisthes cinctipes</name>
    <name type="common">Flat porcelain crab</name>
    <dbReference type="NCBI Taxonomy" id="88211"/>
    <lineage>
        <taxon>Eukaryota</taxon>
        <taxon>Metazoa</taxon>
        <taxon>Ecdysozoa</taxon>
        <taxon>Arthropoda</taxon>
        <taxon>Crustacea</taxon>
        <taxon>Multicrustacea</taxon>
        <taxon>Malacostraca</taxon>
        <taxon>Eumalacostraca</taxon>
        <taxon>Eucarida</taxon>
        <taxon>Decapoda</taxon>
        <taxon>Pleocyemata</taxon>
        <taxon>Anomura</taxon>
        <taxon>Galatheoidea</taxon>
        <taxon>Porcellanidae</taxon>
        <taxon>Petrolisthes</taxon>
    </lineage>
</organism>
<dbReference type="SUPFAM" id="SSF48726">
    <property type="entry name" value="Immunoglobulin"/>
    <property type="match status" value="1"/>
</dbReference>
<accession>A0AAE1EQW1</accession>
<evidence type="ECO:0000313" key="4">
    <source>
        <dbReference type="EMBL" id="KAK3859797.1"/>
    </source>
</evidence>
<dbReference type="InterPro" id="IPR007110">
    <property type="entry name" value="Ig-like_dom"/>
</dbReference>
<sequence length="81" mass="8462">MSKKECLAWLGRALIVLVCEATGSPPPPTTITWPSNPHLPPPSPGPATPTSPHHHLAQQPPPPEPGFSTVPSQSVFCVVGV</sequence>
<name>A0AAE1EQW1_PETCI</name>